<organism evidence="8 9">
    <name type="scientific">Hyaloscypha hepaticicola</name>
    <dbReference type="NCBI Taxonomy" id="2082293"/>
    <lineage>
        <taxon>Eukaryota</taxon>
        <taxon>Fungi</taxon>
        <taxon>Dikarya</taxon>
        <taxon>Ascomycota</taxon>
        <taxon>Pezizomycotina</taxon>
        <taxon>Leotiomycetes</taxon>
        <taxon>Helotiales</taxon>
        <taxon>Hyaloscyphaceae</taxon>
        <taxon>Hyaloscypha</taxon>
    </lineage>
</organism>
<protein>
    <recommendedName>
        <fullName evidence="10">Transcription factor domain-containing protein</fullName>
    </recommendedName>
</protein>
<sequence>MHTFGNQLQQRSWIYENEQSRKISELEKQVQLLATVVNTRGQSAISSFSPSFGPQISGNSVETSSNTANNSWQRSQSSQVEGVHAHATLPAALSSTSAHAAAITSPDLALIRPLAIIPWQIETLQLKTDQIDHLFEIFFENHDPFLPFLDPLRSPDHYDKSCPSLFWAIIGVASRRYQDDTTLFTILSEWVMKLIWTEISKCLHKISTVQAILLVALWPFPTAKSTNDTSVTLSSIAITSAMNIGLHRPLNTQDFKPITSNNANEVDVSMLTRTWAVANIVCQSSGAVAGHLPNAPFDWMVDRSCELGNIYTLPDSIRFKLMIQRICHRVTQAMSTISYDSITAQSPPPGEVSSLMISWQNDMAHFESELNSLEQEHRLHLSEMDYLYLGAARIHLHSFYFFDSSSSESRKSGIMKAYDSAVNFVSVLASTSTSSETTLYLPYYHFRCLLTAACIIIKVLKSSYAQDLASKENARRAFNDSILALKRSSVSNNDTARKASLMLSRFWHSSSQANQSPPVLTIQSRFGASITQDFIHAWRKEFGAIPHAKHGHSTAAKAQEPSLTHYTESFQDEMLFHLDSPDERAWDMGIGEVPVFGSSQGKLMPQ</sequence>
<keyword evidence="9" id="KW-1185">Reference proteome</keyword>
<proteinExistence type="predicted"/>
<evidence type="ECO:0000256" key="1">
    <source>
        <dbReference type="ARBA" id="ARBA00004123"/>
    </source>
</evidence>
<dbReference type="PANTHER" id="PTHR31845">
    <property type="entry name" value="FINGER DOMAIN PROTEIN, PUTATIVE-RELATED"/>
    <property type="match status" value="1"/>
</dbReference>
<evidence type="ECO:0000256" key="5">
    <source>
        <dbReference type="ARBA" id="ARBA00023242"/>
    </source>
</evidence>
<evidence type="ECO:0000256" key="7">
    <source>
        <dbReference type="SAM" id="MobiDB-lite"/>
    </source>
</evidence>
<evidence type="ECO:0000256" key="2">
    <source>
        <dbReference type="ARBA" id="ARBA00023015"/>
    </source>
</evidence>
<keyword evidence="3" id="KW-0238">DNA-binding</keyword>
<dbReference type="PANTHER" id="PTHR31845:SF21">
    <property type="entry name" value="REGULATORY PROTEIN LEU3"/>
    <property type="match status" value="1"/>
</dbReference>
<name>A0A2J6PEI2_9HELO</name>
<gene>
    <name evidence="8" type="ORF">NA56DRAFT_485147</name>
</gene>
<keyword evidence="4" id="KW-0804">Transcription</keyword>
<evidence type="ECO:0008006" key="10">
    <source>
        <dbReference type="Google" id="ProtNLM"/>
    </source>
</evidence>
<dbReference type="CDD" id="cd12148">
    <property type="entry name" value="fungal_TF_MHR"/>
    <property type="match status" value="1"/>
</dbReference>
<comment type="subcellular location">
    <subcellularLocation>
        <location evidence="1">Nucleus</location>
    </subcellularLocation>
</comment>
<accession>A0A2J6PEI2</accession>
<keyword evidence="6" id="KW-0175">Coiled coil</keyword>
<dbReference type="GO" id="GO:0000976">
    <property type="term" value="F:transcription cis-regulatory region binding"/>
    <property type="evidence" value="ECO:0007669"/>
    <property type="project" value="TreeGrafter"/>
</dbReference>
<keyword evidence="5" id="KW-0539">Nucleus</keyword>
<reference evidence="8 9" key="1">
    <citation type="submission" date="2016-05" db="EMBL/GenBank/DDBJ databases">
        <title>A degradative enzymes factory behind the ericoid mycorrhizal symbiosis.</title>
        <authorList>
            <consortium name="DOE Joint Genome Institute"/>
            <person name="Martino E."/>
            <person name="Morin E."/>
            <person name="Grelet G."/>
            <person name="Kuo A."/>
            <person name="Kohler A."/>
            <person name="Daghino S."/>
            <person name="Barry K."/>
            <person name="Choi C."/>
            <person name="Cichocki N."/>
            <person name="Clum A."/>
            <person name="Copeland A."/>
            <person name="Hainaut M."/>
            <person name="Haridas S."/>
            <person name="Labutti K."/>
            <person name="Lindquist E."/>
            <person name="Lipzen A."/>
            <person name="Khouja H.-R."/>
            <person name="Murat C."/>
            <person name="Ohm R."/>
            <person name="Olson A."/>
            <person name="Spatafora J."/>
            <person name="Veneault-Fourrey C."/>
            <person name="Henrissat B."/>
            <person name="Grigoriev I."/>
            <person name="Martin F."/>
            <person name="Perotto S."/>
        </authorList>
    </citation>
    <scope>NUCLEOTIDE SEQUENCE [LARGE SCALE GENOMIC DNA]</scope>
    <source>
        <strain evidence="8 9">UAMH 7357</strain>
    </source>
</reference>
<evidence type="ECO:0000256" key="4">
    <source>
        <dbReference type="ARBA" id="ARBA00023163"/>
    </source>
</evidence>
<dbReference type="AlphaFoldDB" id="A0A2J6PEI2"/>
<dbReference type="OrthoDB" id="3163292at2759"/>
<evidence type="ECO:0000256" key="3">
    <source>
        <dbReference type="ARBA" id="ARBA00023125"/>
    </source>
</evidence>
<keyword evidence="2" id="KW-0805">Transcription regulation</keyword>
<feature type="region of interest" description="Disordered" evidence="7">
    <location>
        <begin position="48"/>
        <end position="76"/>
    </location>
</feature>
<evidence type="ECO:0000313" key="8">
    <source>
        <dbReference type="EMBL" id="PMD12440.1"/>
    </source>
</evidence>
<dbReference type="STRING" id="1745343.A0A2J6PEI2"/>
<dbReference type="EMBL" id="KZ613550">
    <property type="protein sequence ID" value="PMD12440.1"/>
    <property type="molecule type" value="Genomic_DNA"/>
</dbReference>
<dbReference type="InterPro" id="IPR051089">
    <property type="entry name" value="prtT"/>
</dbReference>
<feature type="coiled-coil region" evidence="6">
    <location>
        <begin position="356"/>
        <end position="383"/>
    </location>
</feature>
<evidence type="ECO:0000313" key="9">
    <source>
        <dbReference type="Proteomes" id="UP000235672"/>
    </source>
</evidence>
<dbReference type="Proteomes" id="UP000235672">
    <property type="component" value="Unassembled WGS sequence"/>
</dbReference>
<dbReference type="GO" id="GO:0005634">
    <property type="term" value="C:nucleus"/>
    <property type="evidence" value="ECO:0007669"/>
    <property type="project" value="UniProtKB-SubCell"/>
</dbReference>
<dbReference type="GO" id="GO:0000981">
    <property type="term" value="F:DNA-binding transcription factor activity, RNA polymerase II-specific"/>
    <property type="evidence" value="ECO:0007669"/>
    <property type="project" value="TreeGrafter"/>
</dbReference>
<evidence type="ECO:0000256" key="6">
    <source>
        <dbReference type="SAM" id="Coils"/>
    </source>
</evidence>